<keyword evidence="1" id="KW-0472">Membrane</keyword>
<gene>
    <name evidence="2" type="ORF">E4K65_12600</name>
</gene>
<evidence type="ECO:0000313" key="3">
    <source>
        <dbReference type="Proteomes" id="UP000297966"/>
    </source>
</evidence>
<proteinExistence type="predicted"/>
<dbReference type="Proteomes" id="UP000297966">
    <property type="component" value="Unassembled WGS sequence"/>
</dbReference>
<accession>A0A4Y9LZK3</accession>
<evidence type="ECO:0000313" key="2">
    <source>
        <dbReference type="EMBL" id="TFV48257.1"/>
    </source>
</evidence>
<keyword evidence="3" id="KW-1185">Reference proteome</keyword>
<reference evidence="2 3" key="1">
    <citation type="submission" date="2019-03" db="EMBL/GenBank/DDBJ databases">
        <title>Bradyrhizobium diversity isolated from nodules of Chamaecrista fasciculata.</title>
        <authorList>
            <person name="Klepa M.S."/>
            <person name="Urquiaga M.O."/>
            <person name="Hungria M."/>
            <person name="Delamuta J.R."/>
        </authorList>
    </citation>
    <scope>NUCLEOTIDE SEQUENCE [LARGE SCALE GENOMIC DNA]</scope>
    <source>
        <strain evidence="2 3">CNPSo 3448</strain>
    </source>
</reference>
<feature type="transmembrane region" description="Helical" evidence="1">
    <location>
        <begin position="186"/>
        <end position="204"/>
    </location>
</feature>
<dbReference type="RefSeq" id="WP_135174429.1">
    <property type="nucleotide sequence ID" value="NZ_SPQT01000005.1"/>
</dbReference>
<feature type="transmembrane region" description="Helical" evidence="1">
    <location>
        <begin position="125"/>
        <end position="147"/>
    </location>
</feature>
<feature type="transmembrane region" description="Helical" evidence="1">
    <location>
        <begin position="23"/>
        <end position="41"/>
    </location>
</feature>
<dbReference type="EMBL" id="SPQT01000005">
    <property type="protein sequence ID" value="TFV48257.1"/>
    <property type="molecule type" value="Genomic_DNA"/>
</dbReference>
<feature type="transmembrane region" description="Helical" evidence="1">
    <location>
        <begin position="61"/>
        <end position="79"/>
    </location>
</feature>
<comment type="caution">
    <text evidence="2">The sequence shown here is derived from an EMBL/GenBank/DDBJ whole genome shotgun (WGS) entry which is preliminary data.</text>
</comment>
<keyword evidence="1" id="KW-1133">Transmembrane helix</keyword>
<sequence length="274" mass="30854">MTDPIVKSTNIGSRTRLAAVARLMVRSIFFVLPLAFTWLKLRNLSSSEIAQLISNASASGIVWKTALVVYFFAWVWGTLWDVGLQERVYLDAPNKGKMPLQAFGMAFAILIVGAALVWVDTFLQFVGVLALFTIVDHAAWQYLVTFLQPMIQHARQVYSHPYDAIALEQLRLVENQVCGTWKWRRGVVGLVWIFVMLALALVMSTESSVRAGPAEVTWGFIQAVSILIWVLLMESWHWYVRIVTRVGVDTLEHLRDGYGVVPLSALDMARRPSS</sequence>
<feature type="transmembrane region" description="Helical" evidence="1">
    <location>
        <begin position="216"/>
        <end position="232"/>
    </location>
</feature>
<name>A0A4Y9LZK3_9BRAD</name>
<dbReference type="AlphaFoldDB" id="A0A4Y9LZK3"/>
<protein>
    <submittedName>
        <fullName evidence="2">Uncharacterized protein</fullName>
    </submittedName>
</protein>
<evidence type="ECO:0000256" key="1">
    <source>
        <dbReference type="SAM" id="Phobius"/>
    </source>
</evidence>
<organism evidence="2 3">
    <name type="scientific">Bradyrhizobium niftali</name>
    <dbReference type="NCBI Taxonomy" id="2560055"/>
    <lineage>
        <taxon>Bacteria</taxon>
        <taxon>Pseudomonadati</taxon>
        <taxon>Pseudomonadota</taxon>
        <taxon>Alphaproteobacteria</taxon>
        <taxon>Hyphomicrobiales</taxon>
        <taxon>Nitrobacteraceae</taxon>
        <taxon>Bradyrhizobium</taxon>
    </lineage>
</organism>
<keyword evidence="1" id="KW-0812">Transmembrane</keyword>
<feature type="transmembrane region" description="Helical" evidence="1">
    <location>
        <begin position="100"/>
        <end position="119"/>
    </location>
</feature>